<dbReference type="OrthoDB" id="2947226at2759"/>
<dbReference type="AlphaFoldDB" id="A0A067STN5"/>
<dbReference type="EMBL" id="KL142385">
    <property type="protein sequence ID" value="KDR73407.1"/>
    <property type="molecule type" value="Genomic_DNA"/>
</dbReference>
<proteinExistence type="predicted"/>
<gene>
    <name evidence="1" type="ORF">GALMADRAFT_48393</name>
</gene>
<evidence type="ECO:0000313" key="1">
    <source>
        <dbReference type="EMBL" id="KDR73407.1"/>
    </source>
</evidence>
<protein>
    <submittedName>
        <fullName evidence="1">Uncharacterized protein</fullName>
    </submittedName>
</protein>
<reference evidence="2" key="1">
    <citation type="journal article" date="2014" name="Proc. Natl. Acad. Sci. U.S.A.">
        <title>Extensive sampling of basidiomycete genomes demonstrates inadequacy of the white-rot/brown-rot paradigm for wood decay fungi.</title>
        <authorList>
            <person name="Riley R."/>
            <person name="Salamov A.A."/>
            <person name="Brown D.W."/>
            <person name="Nagy L.G."/>
            <person name="Floudas D."/>
            <person name="Held B.W."/>
            <person name="Levasseur A."/>
            <person name="Lombard V."/>
            <person name="Morin E."/>
            <person name="Otillar R."/>
            <person name="Lindquist E.A."/>
            <person name="Sun H."/>
            <person name="LaButti K.M."/>
            <person name="Schmutz J."/>
            <person name="Jabbour D."/>
            <person name="Luo H."/>
            <person name="Baker S.E."/>
            <person name="Pisabarro A.G."/>
            <person name="Walton J.D."/>
            <person name="Blanchette R.A."/>
            <person name="Henrissat B."/>
            <person name="Martin F."/>
            <person name="Cullen D."/>
            <person name="Hibbett D.S."/>
            <person name="Grigoriev I.V."/>
        </authorList>
    </citation>
    <scope>NUCLEOTIDE SEQUENCE [LARGE SCALE GENOMIC DNA]</scope>
    <source>
        <strain evidence="2">CBS 339.88</strain>
    </source>
</reference>
<dbReference type="Proteomes" id="UP000027222">
    <property type="component" value="Unassembled WGS sequence"/>
</dbReference>
<sequence length="73" mass="8267">QDIEFLYNVQHDCVLAKCTASGKHAVLQERVESGVFDAFIEHNPIDRFVINTHAFHNAHLLRASLDRSLVVPI</sequence>
<feature type="non-terminal residue" evidence="1">
    <location>
        <position position="1"/>
    </location>
</feature>
<dbReference type="STRING" id="685588.A0A067STN5"/>
<accession>A0A067STN5</accession>
<feature type="non-terminal residue" evidence="1">
    <location>
        <position position="73"/>
    </location>
</feature>
<name>A0A067STN5_GALM3</name>
<evidence type="ECO:0000313" key="2">
    <source>
        <dbReference type="Proteomes" id="UP000027222"/>
    </source>
</evidence>
<organism evidence="1 2">
    <name type="scientific">Galerina marginata (strain CBS 339.88)</name>
    <dbReference type="NCBI Taxonomy" id="685588"/>
    <lineage>
        <taxon>Eukaryota</taxon>
        <taxon>Fungi</taxon>
        <taxon>Dikarya</taxon>
        <taxon>Basidiomycota</taxon>
        <taxon>Agaricomycotina</taxon>
        <taxon>Agaricomycetes</taxon>
        <taxon>Agaricomycetidae</taxon>
        <taxon>Agaricales</taxon>
        <taxon>Agaricineae</taxon>
        <taxon>Strophariaceae</taxon>
        <taxon>Galerina</taxon>
    </lineage>
</organism>
<dbReference type="HOGENOM" id="CLU_157667_1_0_1"/>
<keyword evidence="2" id="KW-1185">Reference proteome</keyword>